<reference evidence="1" key="2">
    <citation type="journal article" date="2022" name="Microbiol. Resour. Announc.">
        <title>Metagenome Sequencing to Explore Phylogenomics of Terrestrial Cyanobacteria.</title>
        <authorList>
            <person name="Ward R.D."/>
            <person name="Stajich J.E."/>
            <person name="Johansen J.R."/>
            <person name="Huntemann M."/>
            <person name="Clum A."/>
            <person name="Foster B."/>
            <person name="Foster B."/>
            <person name="Roux S."/>
            <person name="Palaniappan K."/>
            <person name="Varghese N."/>
            <person name="Mukherjee S."/>
            <person name="Reddy T.B.K."/>
            <person name="Daum C."/>
            <person name="Copeland A."/>
            <person name="Chen I.A."/>
            <person name="Ivanova N.N."/>
            <person name="Kyrpides N.C."/>
            <person name="Shapiro N."/>
            <person name="Eloe-Fadrosh E.A."/>
            <person name="Pietrasiak N."/>
        </authorList>
    </citation>
    <scope>NUCLEOTIDE SEQUENCE</scope>
    <source>
        <strain evidence="1">CPER-KK1</strain>
    </source>
</reference>
<dbReference type="Pfam" id="PF13030">
    <property type="entry name" value="DUF3891"/>
    <property type="match status" value="1"/>
</dbReference>
<gene>
    <name evidence="1" type="ORF">KME25_14560</name>
</gene>
<proteinExistence type="predicted"/>
<sequence>MIVNQDENGWEVIYHRAHALLAAQLAGHWKKEDSPVRLYETIAAISHHDDLEREWESNELTPAGTPLDFTLDKSTSLDKLREMTKNSQYRGRWVALLISKHMSFLNEGKRGESKEMDQFLDEQLENQKRWQKELKLKKEEVESAYAFMQFCDRLSLILCQDALPMGERALEICKGADGTRYDVVQLKDEKVTVKPWPFQEEPFTVNVEACYLSQVKFEDNASLRQALQTAPLKILEWTFVKD</sequence>
<dbReference type="AlphaFoldDB" id="A0A951UAA0"/>
<reference evidence="1" key="1">
    <citation type="submission" date="2021-05" db="EMBL/GenBank/DDBJ databases">
        <authorList>
            <person name="Pietrasiak N."/>
            <person name="Ward R."/>
            <person name="Stajich J.E."/>
            <person name="Kurbessoian T."/>
        </authorList>
    </citation>
    <scope>NUCLEOTIDE SEQUENCE</scope>
    <source>
        <strain evidence="1">CPER-KK1</strain>
    </source>
</reference>
<protein>
    <submittedName>
        <fullName evidence="1">DUF3891 family protein</fullName>
    </submittedName>
</protein>
<dbReference type="Proteomes" id="UP000753908">
    <property type="component" value="Unassembled WGS sequence"/>
</dbReference>
<accession>A0A951UAA0</accession>
<comment type="caution">
    <text evidence="1">The sequence shown here is derived from an EMBL/GenBank/DDBJ whole genome shotgun (WGS) entry which is preliminary data.</text>
</comment>
<dbReference type="InterPro" id="IPR024992">
    <property type="entry name" value="DUF3891"/>
</dbReference>
<organism evidence="1 2">
    <name type="scientific">Symplocastrum torsivum CPER-KK1</name>
    <dbReference type="NCBI Taxonomy" id="450513"/>
    <lineage>
        <taxon>Bacteria</taxon>
        <taxon>Bacillati</taxon>
        <taxon>Cyanobacteriota</taxon>
        <taxon>Cyanophyceae</taxon>
        <taxon>Oscillatoriophycideae</taxon>
        <taxon>Oscillatoriales</taxon>
        <taxon>Microcoleaceae</taxon>
        <taxon>Symplocastrum</taxon>
    </lineage>
</organism>
<evidence type="ECO:0000313" key="2">
    <source>
        <dbReference type="Proteomes" id="UP000753908"/>
    </source>
</evidence>
<dbReference type="EMBL" id="JAHHIF010000017">
    <property type="protein sequence ID" value="MBW4545652.1"/>
    <property type="molecule type" value="Genomic_DNA"/>
</dbReference>
<name>A0A951UAA0_9CYAN</name>
<evidence type="ECO:0000313" key="1">
    <source>
        <dbReference type="EMBL" id="MBW4545652.1"/>
    </source>
</evidence>